<dbReference type="InterPro" id="IPR051165">
    <property type="entry name" value="Multifunctional_ANK_Repeat"/>
</dbReference>
<accession>A0A6P8M670</accession>
<dbReference type="InterPro" id="IPR036770">
    <property type="entry name" value="Ankyrin_rpt-contain_sf"/>
</dbReference>
<dbReference type="Proteomes" id="UP000515164">
    <property type="component" value="Unplaced"/>
</dbReference>
<evidence type="ECO:0000256" key="3">
    <source>
        <dbReference type="PROSITE-ProRule" id="PRU00023"/>
    </source>
</evidence>
<organism evidence="4 5">
    <name type="scientific">Bombus bifarius</name>
    <dbReference type="NCBI Taxonomy" id="103933"/>
    <lineage>
        <taxon>Eukaryota</taxon>
        <taxon>Metazoa</taxon>
        <taxon>Ecdysozoa</taxon>
        <taxon>Arthropoda</taxon>
        <taxon>Hexapoda</taxon>
        <taxon>Insecta</taxon>
        <taxon>Pterygota</taxon>
        <taxon>Neoptera</taxon>
        <taxon>Endopterygota</taxon>
        <taxon>Hymenoptera</taxon>
        <taxon>Apocrita</taxon>
        <taxon>Aculeata</taxon>
        <taxon>Apoidea</taxon>
        <taxon>Anthophila</taxon>
        <taxon>Apidae</taxon>
        <taxon>Bombus</taxon>
        <taxon>Pyrobombus</taxon>
    </lineage>
</organism>
<dbReference type="SMART" id="SM00248">
    <property type="entry name" value="ANK"/>
    <property type="match status" value="3"/>
</dbReference>
<keyword evidence="1" id="KW-0677">Repeat</keyword>
<keyword evidence="2 3" id="KW-0040">ANK repeat</keyword>
<sequence length="468" mass="53544">MEWEVIKALQKGEYTLNKVNSYGENLLHISAANGCIDITKEIFRKHDCCHIIDRKNKFGWTPLMLAIRNRNIKMVKYLLQKNANVNESTDLGMSVFGLAAAINKDMFETIYEACPSALLNSLNDDVTPLCIAAMKNDKNLFFRLIELGFNVSKSNDYTYSMMKQSIVPEIKNLAKYFDTEDYWNDNSDNILIENEPDNKDCLSLSKLVNENNSNKSPLNVHKIPLVTFDTTMCNNVNCNNNVIKDPNKLSKPCALSLETNHSESVQTSLISPTLTCNLNELLPTSPNIYFTQNKHNEEVNLNIKDETKDKQLFVNEDEDEVMPTCSKSGKNVSELPLQRLQSIRPQDLNIQRKEDVPAFSPLRQQNILPNMYDENVFEENTPTPPRYRTPPRGVILTLDEMINLRCKMVKIGAMVFEISHFEVRNPSNRRVLTGPSSVKFRRSKNVCFTKTLRIRSIPAYISRTKSCH</sequence>
<name>A0A6P8M670_9HYME</name>
<dbReference type="GeneID" id="117208604"/>
<reference evidence="5" key="1">
    <citation type="submission" date="2025-08" db="UniProtKB">
        <authorList>
            <consortium name="RefSeq"/>
        </authorList>
    </citation>
    <scope>IDENTIFICATION</scope>
    <source>
        <tissue evidence="5">Muscle</tissue>
    </source>
</reference>
<feature type="repeat" description="ANK" evidence="3">
    <location>
        <begin position="58"/>
        <end position="90"/>
    </location>
</feature>
<gene>
    <name evidence="5" type="primary">LOC117208604</name>
</gene>
<dbReference type="PANTHER" id="PTHR24123:SF33">
    <property type="entry name" value="PROTEIN HOS4"/>
    <property type="match status" value="1"/>
</dbReference>
<dbReference type="PANTHER" id="PTHR24123">
    <property type="entry name" value="ANKYRIN REPEAT-CONTAINING"/>
    <property type="match status" value="1"/>
</dbReference>
<dbReference type="SUPFAM" id="SSF48403">
    <property type="entry name" value="Ankyrin repeat"/>
    <property type="match status" value="1"/>
</dbReference>
<dbReference type="Pfam" id="PF12796">
    <property type="entry name" value="Ank_2"/>
    <property type="match status" value="1"/>
</dbReference>
<evidence type="ECO:0000313" key="4">
    <source>
        <dbReference type="Proteomes" id="UP000515164"/>
    </source>
</evidence>
<dbReference type="InterPro" id="IPR002110">
    <property type="entry name" value="Ankyrin_rpt"/>
</dbReference>
<evidence type="ECO:0000313" key="5">
    <source>
        <dbReference type="RefSeq" id="XP_033305739.1"/>
    </source>
</evidence>
<dbReference type="PROSITE" id="PS50088">
    <property type="entry name" value="ANK_REPEAT"/>
    <property type="match status" value="1"/>
</dbReference>
<dbReference type="AlphaFoldDB" id="A0A6P8M670"/>
<dbReference type="Gene3D" id="1.25.40.20">
    <property type="entry name" value="Ankyrin repeat-containing domain"/>
    <property type="match status" value="1"/>
</dbReference>
<evidence type="ECO:0000256" key="1">
    <source>
        <dbReference type="ARBA" id="ARBA00022737"/>
    </source>
</evidence>
<dbReference type="KEGG" id="bbif:117208604"/>
<dbReference type="RefSeq" id="XP_033305739.1">
    <property type="nucleotide sequence ID" value="XM_033449848.1"/>
</dbReference>
<proteinExistence type="predicted"/>
<protein>
    <submittedName>
        <fullName evidence="5">Uncharacterized protein LOC117208604</fullName>
    </submittedName>
</protein>
<evidence type="ECO:0000256" key="2">
    <source>
        <dbReference type="ARBA" id="ARBA00023043"/>
    </source>
</evidence>
<dbReference type="PROSITE" id="PS50297">
    <property type="entry name" value="ANK_REP_REGION"/>
    <property type="match status" value="1"/>
</dbReference>
<keyword evidence="4" id="KW-1185">Reference proteome</keyword>